<evidence type="ECO:0000256" key="1">
    <source>
        <dbReference type="SAM" id="MobiDB-lite"/>
    </source>
</evidence>
<accession>A0A7Y0Q681</accession>
<comment type="caution">
    <text evidence="2">The sequence shown here is derived from an EMBL/GenBank/DDBJ whole genome shotgun (WGS) entry which is preliminary data.</text>
</comment>
<name>A0A7Y0Q681_9FIRM</name>
<keyword evidence="3" id="KW-1185">Reference proteome</keyword>
<dbReference type="RefSeq" id="WP_169103255.1">
    <property type="nucleotide sequence ID" value="NZ_JABBVZ010000212.1"/>
</dbReference>
<gene>
    <name evidence="2" type="ORF">HIJ39_22390</name>
</gene>
<organism evidence="2 3">
    <name type="scientific">Sulfobacillus harzensis</name>
    <dbReference type="NCBI Taxonomy" id="2729629"/>
    <lineage>
        <taxon>Bacteria</taxon>
        <taxon>Bacillati</taxon>
        <taxon>Bacillota</taxon>
        <taxon>Clostridia</taxon>
        <taxon>Eubacteriales</taxon>
        <taxon>Clostridiales Family XVII. Incertae Sedis</taxon>
        <taxon>Sulfobacillus</taxon>
    </lineage>
</organism>
<sequence>MAVVPPLAEDLKEYAKLRSQQQLLESQIDLIKVRRDALEAGFGDVLDDRQANVLRADDVTVSRSIVNGRTTTDIKAAIADGVITEDVIKPYQKTSDPHSRWTVRKPKPKTKKSKGDA</sequence>
<proteinExistence type="predicted"/>
<evidence type="ECO:0000313" key="3">
    <source>
        <dbReference type="Proteomes" id="UP000533476"/>
    </source>
</evidence>
<reference evidence="2 3" key="1">
    <citation type="submission" date="2020-04" db="EMBL/GenBank/DDBJ databases">
        <authorList>
            <person name="Zhang R."/>
            <person name="Schippers A."/>
        </authorList>
    </citation>
    <scope>NUCLEOTIDE SEQUENCE [LARGE SCALE GENOMIC DNA]</scope>
    <source>
        <strain evidence="2 3">DSM 109850</strain>
    </source>
</reference>
<dbReference type="Proteomes" id="UP000533476">
    <property type="component" value="Unassembled WGS sequence"/>
</dbReference>
<evidence type="ECO:0000313" key="2">
    <source>
        <dbReference type="EMBL" id="NMP25054.1"/>
    </source>
</evidence>
<feature type="compositionally biased region" description="Basic residues" evidence="1">
    <location>
        <begin position="101"/>
        <end position="117"/>
    </location>
</feature>
<dbReference type="AlphaFoldDB" id="A0A7Y0Q681"/>
<dbReference type="EMBL" id="JABBVZ010000212">
    <property type="protein sequence ID" value="NMP25054.1"/>
    <property type="molecule type" value="Genomic_DNA"/>
</dbReference>
<protein>
    <submittedName>
        <fullName evidence="2">Uncharacterized protein</fullName>
    </submittedName>
</protein>
<feature type="region of interest" description="Disordered" evidence="1">
    <location>
        <begin position="90"/>
        <end position="117"/>
    </location>
</feature>